<dbReference type="SUPFAM" id="SSF52029">
    <property type="entry name" value="GroEL apical domain-like"/>
    <property type="match status" value="1"/>
</dbReference>
<reference evidence="1 2" key="1">
    <citation type="submission" date="2019-03" db="EMBL/GenBank/DDBJ databases">
        <title>Single cell metagenomics reveals metabolic interactions within the superorganism composed of flagellate Streblomastix strix and complex community of Bacteroidetes bacteria on its surface.</title>
        <authorList>
            <person name="Treitli S.C."/>
            <person name="Kolisko M."/>
            <person name="Husnik F."/>
            <person name="Keeling P."/>
            <person name="Hampl V."/>
        </authorList>
    </citation>
    <scope>NUCLEOTIDE SEQUENCE [LARGE SCALE GENOMIC DNA]</scope>
    <source>
        <strain evidence="1">ST1C</strain>
    </source>
</reference>
<protein>
    <submittedName>
        <fullName evidence="1">Uncharacterized protein</fullName>
    </submittedName>
</protein>
<evidence type="ECO:0000313" key="2">
    <source>
        <dbReference type="Proteomes" id="UP000324800"/>
    </source>
</evidence>
<comment type="caution">
    <text evidence="1">The sequence shown here is derived from an EMBL/GenBank/DDBJ whole genome shotgun (WGS) entry which is preliminary data.</text>
</comment>
<name>A0A5J4X0R5_9EUKA</name>
<gene>
    <name evidence="1" type="ORF">EZS28_003629</name>
</gene>
<dbReference type="InterPro" id="IPR027409">
    <property type="entry name" value="GroEL-like_apical_dom_sf"/>
</dbReference>
<dbReference type="EMBL" id="SNRW01000490">
    <property type="protein sequence ID" value="KAA6400844.1"/>
    <property type="molecule type" value="Genomic_DNA"/>
</dbReference>
<dbReference type="Proteomes" id="UP000324800">
    <property type="component" value="Unassembled WGS sequence"/>
</dbReference>
<accession>A0A5J4X0R5</accession>
<dbReference type="AlphaFoldDB" id="A0A5J4X0R5"/>
<evidence type="ECO:0000313" key="1">
    <source>
        <dbReference type="EMBL" id="KAA6400844.1"/>
    </source>
</evidence>
<sequence length="117" mass="13399">MRAQLHIKDISEFQVSFVDAECNIIFTKLDQIVKTGANFVLSCSNLSKTILQLFLLRGDLMIQKSKFLPRFCSSRDLGIYDNLRSRCLVEGEMCKIDSRFRLLVGVTGRVKGDYQQD</sequence>
<organism evidence="1 2">
    <name type="scientific">Streblomastix strix</name>
    <dbReference type="NCBI Taxonomy" id="222440"/>
    <lineage>
        <taxon>Eukaryota</taxon>
        <taxon>Metamonada</taxon>
        <taxon>Preaxostyla</taxon>
        <taxon>Oxymonadida</taxon>
        <taxon>Streblomastigidae</taxon>
        <taxon>Streblomastix</taxon>
    </lineage>
</organism>
<proteinExistence type="predicted"/>